<organism evidence="3">
    <name type="scientific">Tetraselmis chuii</name>
    <dbReference type="NCBI Taxonomy" id="63592"/>
    <lineage>
        <taxon>Eukaryota</taxon>
        <taxon>Viridiplantae</taxon>
        <taxon>Chlorophyta</taxon>
        <taxon>core chlorophytes</taxon>
        <taxon>Chlorodendrophyceae</taxon>
        <taxon>Chlorodendrales</taxon>
        <taxon>Chlorodendraceae</taxon>
        <taxon>Tetraselmis</taxon>
    </lineage>
</organism>
<feature type="region of interest" description="Disordered" evidence="2">
    <location>
        <begin position="1"/>
        <end position="70"/>
    </location>
</feature>
<gene>
    <name evidence="3" type="ORF">TCHU04912_LOCUS4929</name>
</gene>
<accession>A0A7S1X0A2</accession>
<proteinExistence type="predicted"/>
<feature type="compositionally biased region" description="Low complexity" evidence="2">
    <location>
        <begin position="147"/>
        <end position="160"/>
    </location>
</feature>
<sequence length="226" mass="25041">MTTRSAAPDSVGTPPTPQDEQTDVREEDQPSPKSTLPEERVHTERSAAESQEATAEEEAELDEESMQLLQDMKAQEAELEAILSRHSDDAADLLRIRDAMARELEELKEEAWRLEAVQDLELMRGRLEGMLHAGDAEDSSGAEQPSAEANAELEAPAAKESVGASMQTLLQMEEDVLDEELAALRMQLQDIKMQAADMDNRRKALVEELSAIEMPEKWDSTPNAAE</sequence>
<feature type="region of interest" description="Disordered" evidence="2">
    <location>
        <begin position="132"/>
        <end position="160"/>
    </location>
</feature>
<keyword evidence="1" id="KW-0175">Coiled coil</keyword>
<feature type="coiled-coil region" evidence="1">
    <location>
        <begin position="174"/>
        <end position="208"/>
    </location>
</feature>
<feature type="compositionally biased region" description="Acidic residues" evidence="2">
    <location>
        <begin position="54"/>
        <end position="65"/>
    </location>
</feature>
<evidence type="ECO:0000313" key="3">
    <source>
        <dbReference type="EMBL" id="CAD9202696.1"/>
    </source>
</evidence>
<evidence type="ECO:0000256" key="2">
    <source>
        <dbReference type="SAM" id="MobiDB-lite"/>
    </source>
</evidence>
<dbReference type="AlphaFoldDB" id="A0A7S1X0A2"/>
<evidence type="ECO:0000256" key="1">
    <source>
        <dbReference type="SAM" id="Coils"/>
    </source>
</evidence>
<protein>
    <submittedName>
        <fullName evidence="3">Uncharacterized protein</fullName>
    </submittedName>
</protein>
<reference evidence="3" key="1">
    <citation type="submission" date="2021-01" db="EMBL/GenBank/DDBJ databases">
        <authorList>
            <person name="Corre E."/>
            <person name="Pelletier E."/>
            <person name="Niang G."/>
            <person name="Scheremetjew M."/>
            <person name="Finn R."/>
            <person name="Kale V."/>
            <person name="Holt S."/>
            <person name="Cochrane G."/>
            <person name="Meng A."/>
            <person name="Brown T."/>
            <person name="Cohen L."/>
        </authorList>
    </citation>
    <scope>NUCLEOTIDE SEQUENCE</scope>
    <source>
        <strain evidence="3">PLY429</strain>
    </source>
</reference>
<feature type="compositionally biased region" description="Basic and acidic residues" evidence="2">
    <location>
        <begin position="22"/>
        <end position="47"/>
    </location>
</feature>
<dbReference type="EMBL" id="HBGG01009764">
    <property type="protein sequence ID" value="CAD9202696.1"/>
    <property type="molecule type" value="Transcribed_RNA"/>
</dbReference>
<name>A0A7S1X0A2_9CHLO</name>